<comment type="similarity">
    <text evidence="2">Belongs to the 2H phosphoesterase superfamily. ThpR family.</text>
</comment>
<dbReference type="Pfam" id="PF13563">
    <property type="entry name" value="2_5_RNA_ligase2"/>
    <property type="match status" value="1"/>
</dbReference>
<protein>
    <recommendedName>
        <fullName evidence="2">RNA 2',3'-cyclic phosphodiesterase</fullName>
        <shortName evidence="2">RNA 2',3'-CPDase</shortName>
        <ecNumber evidence="2">3.1.4.58</ecNumber>
    </recommendedName>
</protein>
<evidence type="ECO:0000256" key="1">
    <source>
        <dbReference type="ARBA" id="ARBA00022801"/>
    </source>
</evidence>
<keyword evidence="3" id="KW-0436">Ligase</keyword>
<comment type="function">
    <text evidence="2">Hydrolyzes RNA 2',3'-cyclic phosphodiester to an RNA 2'-phosphomonoester.</text>
</comment>
<feature type="short sequence motif" description="HXTX 2" evidence="2">
    <location>
        <begin position="129"/>
        <end position="132"/>
    </location>
</feature>
<dbReference type="HAMAP" id="MF_01940">
    <property type="entry name" value="RNA_CPDase"/>
    <property type="match status" value="1"/>
</dbReference>
<feature type="active site" description="Proton acceptor" evidence="2">
    <location>
        <position position="129"/>
    </location>
</feature>
<keyword evidence="1 2" id="KW-0378">Hydrolase</keyword>
<name>A0A1Q2D000_9ACTN</name>
<evidence type="ECO:0000313" key="3">
    <source>
        <dbReference type="EMBL" id="AQP51726.1"/>
    </source>
</evidence>
<dbReference type="STRING" id="399497.BW733_13715"/>
<dbReference type="SUPFAM" id="SSF55144">
    <property type="entry name" value="LigT-like"/>
    <property type="match status" value="1"/>
</dbReference>
<dbReference type="RefSeq" id="WP_077351305.1">
    <property type="nucleotide sequence ID" value="NZ_CP019607.1"/>
</dbReference>
<dbReference type="PANTHER" id="PTHR35561">
    <property type="entry name" value="RNA 2',3'-CYCLIC PHOSPHODIESTERASE"/>
    <property type="match status" value="1"/>
</dbReference>
<dbReference type="InterPro" id="IPR004175">
    <property type="entry name" value="RNA_CPDase"/>
</dbReference>
<dbReference type="EC" id="3.1.4.58" evidence="2"/>
<sequence length="185" mass="19850">MGSRMFTAVLPSAALVADLDELLESRRDVEPALRWSRPEAWHLTTSFMADVQRDSLDDLVANLADVAGRSAPFPLRVEGGLAFPNPSRAKVLALGVSDGNAELGALSAGARRAASRAGVEADGTRFVGHLTVARSRAGVQASKWIGLLDSFPGWSWQAEELCLVESHRLGRHYEVLERFALGASA</sequence>
<feature type="short sequence motif" description="HXTX 1" evidence="2">
    <location>
        <begin position="42"/>
        <end position="45"/>
    </location>
</feature>
<dbReference type="OrthoDB" id="9787070at2"/>
<dbReference type="EMBL" id="CP019607">
    <property type="protein sequence ID" value="AQP51726.1"/>
    <property type="molecule type" value="Genomic_DNA"/>
</dbReference>
<evidence type="ECO:0000256" key="2">
    <source>
        <dbReference type="HAMAP-Rule" id="MF_01940"/>
    </source>
</evidence>
<comment type="catalytic activity">
    <reaction evidence="2">
        <text>a 3'-end 2',3'-cyclophospho-ribonucleotide-RNA + H2O = a 3'-end 2'-phospho-ribonucleotide-RNA + H(+)</text>
        <dbReference type="Rhea" id="RHEA:11828"/>
        <dbReference type="Rhea" id="RHEA-COMP:10464"/>
        <dbReference type="Rhea" id="RHEA-COMP:17353"/>
        <dbReference type="ChEBI" id="CHEBI:15377"/>
        <dbReference type="ChEBI" id="CHEBI:15378"/>
        <dbReference type="ChEBI" id="CHEBI:83064"/>
        <dbReference type="ChEBI" id="CHEBI:173113"/>
        <dbReference type="EC" id="3.1.4.58"/>
    </reaction>
</comment>
<proteinExistence type="inferred from homology"/>
<dbReference type="KEGG" id="tfa:BW733_13715"/>
<dbReference type="GO" id="GO:0016874">
    <property type="term" value="F:ligase activity"/>
    <property type="evidence" value="ECO:0007669"/>
    <property type="project" value="UniProtKB-KW"/>
</dbReference>
<dbReference type="PANTHER" id="PTHR35561:SF1">
    <property type="entry name" value="RNA 2',3'-CYCLIC PHOSPHODIESTERASE"/>
    <property type="match status" value="1"/>
</dbReference>
<dbReference type="GO" id="GO:0004113">
    <property type="term" value="F:2',3'-cyclic-nucleotide 3'-phosphodiesterase activity"/>
    <property type="evidence" value="ECO:0007669"/>
    <property type="project" value="InterPro"/>
</dbReference>
<dbReference type="AlphaFoldDB" id="A0A1Q2D000"/>
<accession>A0A1Q2D000</accession>
<dbReference type="InterPro" id="IPR009097">
    <property type="entry name" value="Cyclic_Pdiesterase"/>
</dbReference>
<gene>
    <name evidence="3" type="ORF">BW733_13715</name>
</gene>
<dbReference type="Proteomes" id="UP000188235">
    <property type="component" value="Chromosome"/>
</dbReference>
<dbReference type="Gene3D" id="3.90.1140.10">
    <property type="entry name" value="Cyclic phosphodiesterase"/>
    <property type="match status" value="1"/>
</dbReference>
<evidence type="ECO:0000313" key="4">
    <source>
        <dbReference type="Proteomes" id="UP000188235"/>
    </source>
</evidence>
<dbReference type="GO" id="GO:0008664">
    <property type="term" value="F:RNA 2',3'-cyclic 3'-phosphodiesterase activity"/>
    <property type="evidence" value="ECO:0007669"/>
    <property type="project" value="UniProtKB-EC"/>
</dbReference>
<feature type="active site" description="Proton donor" evidence="2">
    <location>
        <position position="42"/>
    </location>
</feature>
<keyword evidence="4" id="KW-1185">Reference proteome</keyword>
<dbReference type="NCBIfam" id="TIGR02258">
    <property type="entry name" value="2_5_ligase"/>
    <property type="match status" value="1"/>
</dbReference>
<reference evidence="3 4" key="1">
    <citation type="journal article" date="2008" name="Int. J. Syst. Evol. Microbiol.">
        <title>Tessaracoccus flavescens sp. nov., isolated from marine sediment.</title>
        <authorList>
            <person name="Lee D.W."/>
            <person name="Lee S.D."/>
        </authorList>
    </citation>
    <scope>NUCLEOTIDE SEQUENCE [LARGE SCALE GENOMIC DNA]</scope>
    <source>
        <strain evidence="3 4">SST-39T</strain>
    </source>
</reference>
<organism evidence="3 4">
    <name type="scientific">Tessaracoccus flavescens</name>
    <dbReference type="NCBI Taxonomy" id="399497"/>
    <lineage>
        <taxon>Bacteria</taxon>
        <taxon>Bacillati</taxon>
        <taxon>Actinomycetota</taxon>
        <taxon>Actinomycetes</taxon>
        <taxon>Propionibacteriales</taxon>
        <taxon>Propionibacteriaceae</taxon>
        <taxon>Tessaracoccus</taxon>
    </lineage>
</organism>